<evidence type="ECO:0000313" key="2">
    <source>
        <dbReference type="Proteomes" id="UP000016534"/>
    </source>
</evidence>
<sequence length="128" mass="15046">MVNLLNQALRSRDVRKLVEPHLHEVVWDSGVDETSEWVMASFEDLTHIQKLESWLNSKEISDSIEVILTDTAWSELQQTTWDALLKKPDDYFNQKHMLVVAADSSWIMEYTPQQIIRFGRWVKVTCRV</sequence>
<accession>A0ABP2XWW4</accession>
<dbReference type="Proteomes" id="UP000016534">
    <property type="component" value="Unassembled WGS sequence"/>
</dbReference>
<dbReference type="EMBL" id="AHCF02000022">
    <property type="protein sequence ID" value="ERG60612.1"/>
    <property type="molecule type" value="Genomic_DNA"/>
</dbReference>
<keyword evidence="2" id="KW-1185">Reference proteome</keyword>
<gene>
    <name evidence="1" type="ORF">PUND_11460</name>
</gene>
<name>A0ABP2XWW4_9GAMM</name>
<comment type="caution">
    <text evidence="1">The sequence shown here is derived from an EMBL/GenBank/DDBJ whole genome shotgun (WGS) entry which is preliminary data.</text>
</comment>
<protein>
    <submittedName>
        <fullName evidence="1">Uncharacterized protein</fullName>
    </submittedName>
</protein>
<organism evidence="1 2">
    <name type="scientific">Pseudoalteromonas undina</name>
    <dbReference type="NCBI Taxonomy" id="43660"/>
    <lineage>
        <taxon>Bacteria</taxon>
        <taxon>Pseudomonadati</taxon>
        <taxon>Pseudomonadota</taxon>
        <taxon>Gammaproteobacteria</taxon>
        <taxon>Alteromonadales</taxon>
        <taxon>Pseudoalteromonadaceae</taxon>
        <taxon>Pseudoalteromonas</taxon>
    </lineage>
</organism>
<evidence type="ECO:0000313" key="1">
    <source>
        <dbReference type="EMBL" id="ERG60612.1"/>
    </source>
</evidence>
<reference evidence="1" key="2">
    <citation type="submission" date="2013-04" db="EMBL/GenBank/DDBJ databases">
        <title>Genome sequence of Pseudoalteromonas undina.</title>
        <authorList>
            <person name="Xie B.-B."/>
            <person name="Rong J.-C."/>
            <person name="Qin Q.-L."/>
            <person name="Shu Y.-L."/>
            <person name="Zhang Y.-Z."/>
        </authorList>
    </citation>
    <scope>NUCLEOTIDE SEQUENCE</scope>
    <source>
        <strain evidence="1">NCIMB 2128</strain>
    </source>
</reference>
<reference evidence="1" key="1">
    <citation type="journal article" date="2012" name="J. Bacteriol.">
        <title>Genome sequences of type strains of seven species of the marine bacterium Pseudoalteromonas.</title>
        <authorList>
            <person name="Xie B.B."/>
            <person name="Shu Y.L."/>
            <person name="Qin Q.L."/>
            <person name="Rong J.C."/>
            <person name="Zhang X.Y."/>
            <person name="Chen X.L."/>
            <person name="Shi M."/>
            <person name="He H.L."/>
            <person name="Zhou B.C."/>
            <person name="Zhang Y.Z."/>
        </authorList>
    </citation>
    <scope>NUCLEOTIDE SEQUENCE [LARGE SCALE GENOMIC DNA]</scope>
    <source>
        <strain evidence="1">NCIMB 2128</strain>
    </source>
</reference>
<proteinExistence type="predicted"/>